<organism evidence="14">
    <name type="scientific">freshwater metagenome</name>
    <dbReference type="NCBI Taxonomy" id="449393"/>
    <lineage>
        <taxon>unclassified sequences</taxon>
        <taxon>metagenomes</taxon>
        <taxon>ecological metagenomes</taxon>
    </lineage>
</organism>
<evidence type="ECO:0000256" key="6">
    <source>
        <dbReference type="ARBA" id="ARBA00022989"/>
    </source>
</evidence>
<proteinExistence type="inferred from homology"/>
<feature type="transmembrane region" description="Helical" evidence="10">
    <location>
        <begin position="391"/>
        <end position="411"/>
    </location>
</feature>
<dbReference type="InterPro" id="IPR055344">
    <property type="entry name" value="SecD_SecF_C_bact"/>
</dbReference>
<dbReference type="Pfam" id="PF22599">
    <property type="entry name" value="SecDF_P1_head"/>
    <property type="match status" value="1"/>
</dbReference>
<dbReference type="NCBIfam" id="TIGR00916">
    <property type="entry name" value="2A0604s01"/>
    <property type="match status" value="1"/>
</dbReference>
<feature type="transmembrane region" description="Helical" evidence="10">
    <location>
        <begin position="494"/>
        <end position="513"/>
    </location>
</feature>
<keyword evidence="2" id="KW-0813">Transport</keyword>
<keyword evidence="8 10" id="KW-0472">Membrane</keyword>
<evidence type="ECO:0000313" key="14">
    <source>
        <dbReference type="EMBL" id="CAB5006208.1"/>
    </source>
</evidence>
<feature type="compositionally biased region" description="Low complexity" evidence="9">
    <location>
        <begin position="175"/>
        <end position="189"/>
    </location>
</feature>
<dbReference type="InterPro" id="IPR001036">
    <property type="entry name" value="Acrflvin-R"/>
</dbReference>
<evidence type="ECO:0000256" key="10">
    <source>
        <dbReference type="SAM" id="Phobius"/>
    </source>
</evidence>
<dbReference type="InterPro" id="IPR048634">
    <property type="entry name" value="SecD_SecF_C"/>
</dbReference>
<evidence type="ECO:0000256" key="1">
    <source>
        <dbReference type="ARBA" id="ARBA00004651"/>
    </source>
</evidence>
<dbReference type="HAMAP" id="MF_01463_B">
    <property type="entry name" value="SecD_B"/>
    <property type="match status" value="1"/>
</dbReference>
<dbReference type="Pfam" id="PF02355">
    <property type="entry name" value="SecD_SecF_C"/>
    <property type="match status" value="1"/>
</dbReference>
<dbReference type="PANTHER" id="PTHR30081">
    <property type="entry name" value="PROTEIN-EXPORT MEMBRANE PROTEIN SEC"/>
    <property type="match status" value="1"/>
</dbReference>
<dbReference type="GO" id="GO:0006886">
    <property type="term" value="P:intracellular protein transport"/>
    <property type="evidence" value="ECO:0007669"/>
    <property type="project" value="InterPro"/>
</dbReference>
<evidence type="ECO:0000256" key="8">
    <source>
        <dbReference type="ARBA" id="ARBA00023136"/>
    </source>
</evidence>
<reference evidence="14" key="1">
    <citation type="submission" date="2020-05" db="EMBL/GenBank/DDBJ databases">
        <authorList>
            <person name="Chiriac C."/>
            <person name="Salcher M."/>
            <person name="Ghai R."/>
            <person name="Kavagutti S V."/>
        </authorList>
    </citation>
    <scope>NUCLEOTIDE SEQUENCE</scope>
</reference>
<dbReference type="Gene3D" id="1.20.1640.10">
    <property type="entry name" value="Multidrug efflux transporter AcrB transmembrane domain"/>
    <property type="match status" value="1"/>
</dbReference>
<dbReference type="PANTHER" id="PTHR30081:SF1">
    <property type="entry name" value="PROTEIN TRANSLOCASE SUBUNIT SECD"/>
    <property type="match status" value="1"/>
</dbReference>
<feature type="domain" description="Protein export membrane protein SecD/SecF C-terminal" evidence="11">
    <location>
        <begin position="348"/>
        <end position="522"/>
    </location>
</feature>
<feature type="region of interest" description="Disordered" evidence="9">
    <location>
        <begin position="158"/>
        <end position="189"/>
    </location>
</feature>
<name>A0A6J7PLZ2_9ZZZZ</name>
<dbReference type="InterPro" id="IPR054384">
    <property type="entry name" value="SecDF_P1_head"/>
</dbReference>
<gene>
    <name evidence="14" type="ORF">UFOPK4098_00030</name>
    <name evidence="15" type="ORF">UFOPK4347_00538</name>
</gene>
<dbReference type="SUPFAM" id="SSF82866">
    <property type="entry name" value="Multidrug efflux transporter AcrB transmembrane domain"/>
    <property type="match status" value="1"/>
</dbReference>
<dbReference type="EMBL" id="CAFBPN010000001">
    <property type="protein sequence ID" value="CAB5006208.1"/>
    <property type="molecule type" value="Genomic_DNA"/>
</dbReference>
<evidence type="ECO:0000259" key="11">
    <source>
        <dbReference type="Pfam" id="PF02355"/>
    </source>
</evidence>
<keyword evidence="3" id="KW-1003">Cell membrane</keyword>
<feature type="domain" description="Protein translocase subunit SecDF P1" evidence="12">
    <location>
        <begin position="56"/>
        <end position="110"/>
    </location>
</feature>
<evidence type="ECO:0000256" key="3">
    <source>
        <dbReference type="ARBA" id="ARBA00022475"/>
    </source>
</evidence>
<accession>A0A6J7PLZ2</accession>
<keyword evidence="4 10" id="KW-0812">Transmembrane</keyword>
<dbReference type="PRINTS" id="PR00702">
    <property type="entry name" value="ACRIFLAVINRP"/>
</dbReference>
<protein>
    <submittedName>
        <fullName evidence="14">Unannotated protein</fullName>
    </submittedName>
</protein>
<dbReference type="GO" id="GO:0005886">
    <property type="term" value="C:plasma membrane"/>
    <property type="evidence" value="ECO:0007669"/>
    <property type="project" value="UniProtKB-SubCell"/>
</dbReference>
<dbReference type="InterPro" id="IPR048631">
    <property type="entry name" value="SecD_1st"/>
</dbReference>
<dbReference type="Gene3D" id="3.30.70.3400">
    <property type="match status" value="1"/>
</dbReference>
<evidence type="ECO:0000256" key="9">
    <source>
        <dbReference type="SAM" id="MobiDB-lite"/>
    </source>
</evidence>
<dbReference type="GO" id="GO:0015450">
    <property type="term" value="F:protein-transporting ATPase activity"/>
    <property type="evidence" value="ECO:0007669"/>
    <property type="project" value="InterPro"/>
</dbReference>
<keyword evidence="7" id="KW-0811">Translocation</keyword>
<evidence type="ECO:0000256" key="4">
    <source>
        <dbReference type="ARBA" id="ARBA00022692"/>
    </source>
</evidence>
<comment type="subcellular location">
    <subcellularLocation>
        <location evidence="1">Cell membrane</location>
        <topology evidence="1">Multi-pass membrane protein</topology>
    </subcellularLocation>
</comment>
<evidence type="ECO:0000259" key="12">
    <source>
        <dbReference type="Pfam" id="PF21760"/>
    </source>
</evidence>
<evidence type="ECO:0000313" key="15">
    <source>
        <dbReference type="EMBL" id="CAB5062982.1"/>
    </source>
</evidence>
<feature type="transmembrane region" description="Helical" evidence="10">
    <location>
        <begin position="364"/>
        <end position="384"/>
    </location>
</feature>
<sequence length="558" mass="57885">MRRKLLFTLIATVFVSMAAMAGNLIAGNRPSLGLDLQGGASVTLEPKGDYDTAALDVAVEIIRARVDSIGVAEPEIIRQGSTVVINLPGVKDQQRALDIVGRTGEVLLRPVLQSGIKNTEATTTTVAGQTTLPGATSSTVAGATTTIATATTTIVESTTSQPATAGGLGKTRQPASAATTTTPTSVESSTTTAVVDAGVTTTTAVVAVPSSAPQQDISMTNEPTKQAILEGRDGRVYFTGPSQADGQVFANDAAAQINTGSWVVAVGLRSGSNGEAKWNALAAQCFQKAATCPTGQIAIVLDGVVISAPVVQTANFSGSVQISGDFKEAEAKDLAKILEFGAVPVRFDAPTAQTVSATLGKDSLNAALISGLVGVLLVLLFLFFYYRRLAIVVVGGLAISGMLQWSAISWLSQRNGLALSLSGITGIIVSIGVTVDSYVVFFEKLKDDVLGGKTLKNSASRSFDAAWRTIVAADTVSLIGAVVLWFLTVGSVRGFAFFLGLSTFCDIIVAYFFTRPTVILMARSKWMNGANMFGVHARRKDEGSEVSAGSSTEGVVAR</sequence>
<evidence type="ECO:0000256" key="5">
    <source>
        <dbReference type="ARBA" id="ARBA00022927"/>
    </source>
</evidence>
<dbReference type="AlphaFoldDB" id="A0A6J7PLZ2"/>
<dbReference type="InterPro" id="IPR005791">
    <property type="entry name" value="SecD"/>
</dbReference>
<evidence type="ECO:0000256" key="2">
    <source>
        <dbReference type="ARBA" id="ARBA00022448"/>
    </source>
</evidence>
<keyword evidence="6 10" id="KW-1133">Transmembrane helix</keyword>
<feature type="domain" description="SecDF P1 head subdomain" evidence="13">
    <location>
        <begin position="251"/>
        <end position="345"/>
    </location>
</feature>
<dbReference type="NCBIfam" id="TIGR01129">
    <property type="entry name" value="secD"/>
    <property type="match status" value="1"/>
</dbReference>
<dbReference type="Gene3D" id="3.30.1360.200">
    <property type="match status" value="1"/>
</dbReference>
<feature type="transmembrane region" description="Helical" evidence="10">
    <location>
        <begin position="417"/>
        <end position="441"/>
    </location>
</feature>
<dbReference type="EMBL" id="CAFBQU010000009">
    <property type="protein sequence ID" value="CAB5062982.1"/>
    <property type="molecule type" value="Genomic_DNA"/>
</dbReference>
<dbReference type="Pfam" id="PF21760">
    <property type="entry name" value="SecD_1st"/>
    <property type="match status" value="1"/>
</dbReference>
<evidence type="ECO:0000259" key="13">
    <source>
        <dbReference type="Pfam" id="PF22599"/>
    </source>
</evidence>
<keyword evidence="5" id="KW-0653">Protein transport</keyword>
<dbReference type="InterPro" id="IPR022813">
    <property type="entry name" value="SecD/SecF_arch_bac"/>
</dbReference>
<evidence type="ECO:0000256" key="7">
    <source>
        <dbReference type="ARBA" id="ARBA00023010"/>
    </source>
</evidence>
<feature type="transmembrane region" description="Helical" evidence="10">
    <location>
        <begin position="465"/>
        <end position="488"/>
    </location>
</feature>